<dbReference type="InterPro" id="IPR013785">
    <property type="entry name" value="Aldolase_TIM"/>
</dbReference>
<accession>A0A3B1D5Q4</accession>
<dbReference type="InterPro" id="IPR020624">
    <property type="entry name" value="Schiff_base-form_aldolases_CS"/>
</dbReference>
<dbReference type="EMBL" id="UOGE01000092">
    <property type="protein sequence ID" value="VAX24067.1"/>
    <property type="molecule type" value="Genomic_DNA"/>
</dbReference>
<dbReference type="AlphaFoldDB" id="A0A3B1D5Q4"/>
<evidence type="ECO:0000256" key="7">
    <source>
        <dbReference type="ARBA" id="ARBA00023154"/>
    </source>
</evidence>
<dbReference type="PROSITE" id="PS00666">
    <property type="entry name" value="DHDPS_2"/>
    <property type="match status" value="1"/>
</dbReference>
<dbReference type="InterPro" id="IPR002220">
    <property type="entry name" value="DapA-like"/>
</dbReference>
<comment type="function">
    <text evidence="1">Catalyzes the condensation of (S)-aspartate-beta-semialdehyde [(S)-ASA] and pyruvate to 4-hydroxy-tetrahydrodipicolinate (HTPA).</text>
</comment>
<dbReference type="InterPro" id="IPR005263">
    <property type="entry name" value="DapA"/>
</dbReference>
<name>A0A3B1D5Q4_9ZZZZ</name>
<keyword evidence="5" id="KW-0028">Amino-acid biosynthesis</keyword>
<dbReference type="PRINTS" id="PR00146">
    <property type="entry name" value="DHPICSNTHASE"/>
</dbReference>
<dbReference type="GO" id="GO:0005829">
    <property type="term" value="C:cytosol"/>
    <property type="evidence" value="ECO:0007669"/>
    <property type="project" value="TreeGrafter"/>
</dbReference>
<keyword evidence="4" id="KW-0963">Cytoplasm</keyword>
<evidence type="ECO:0000256" key="3">
    <source>
        <dbReference type="ARBA" id="ARBA00012086"/>
    </source>
</evidence>
<keyword evidence="8 11" id="KW-0456">Lyase</keyword>
<dbReference type="PANTHER" id="PTHR12128:SF66">
    <property type="entry name" value="4-HYDROXY-2-OXOGLUTARATE ALDOLASE, MITOCHONDRIAL"/>
    <property type="match status" value="1"/>
</dbReference>
<evidence type="ECO:0000256" key="1">
    <source>
        <dbReference type="ARBA" id="ARBA00003294"/>
    </source>
</evidence>
<keyword evidence="9" id="KW-0704">Schiff base</keyword>
<proteinExistence type="inferred from homology"/>
<keyword evidence="7" id="KW-0457">Lysine biosynthesis</keyword>
<dbReference type="EC" id="4.3.3.7" evidence="3"/>
<comment type="pathway">
    <text evidence="2">Amino-acid biosynthesis; L-lysine biosynthesis via DAP pathway; (S)-tetrahydrodipicolinate from L-aspartate: step 3/4.</text>
</comment>
<dbReference type="PANTHER" id="PTHR12128">
    <property type="entry name" value="DIHYDRODIPICOLINATE SYNTHASE"/>
    <property type="match status" value="1"/>
</dbReference>
<reference evidence="11" key="1">
    <citation type="submission" date="2018-06" db="EMBL/GenBank/DDBJ databases">
        <authorList>
            <person name="Zhirakovskaya E."/>
        </authorList>
    </citation>
    <scope>NUCLEOTIDE SEQUENCE</scope>
</reference>
<gene>
    <name evidence="11" type="ORF">MNBD_NITROSPINAE02-2229</name>
</gene>
<evidence type="ECO:0000256" key="5">
    <source>
        <dbReference type="ARBA" id="ARBA00022605"/>
    </source>
</evidence>
<dbReference type="GO" id="GO:0019877">
    <property type="term" value="P:diaminopimelate biosynthetic process"/>
    <property type="evidence" value="ECO:0007669"/>
    <property type="project" value="UniProtKB-KW"/>
</dbReference>
<dbReference type="InterPro" id="IPR020625">
    <property type="entry name" value="Schiff_base-form_aldolases_AS"/>
</dbReference>
<comment type="catalytic activity">
    <reaction evidence="10">
        <text>L-aspartate 4-semialdehyde + pyruvate = (2S,4S)-4-hydroxy-2,3,4,5-tetrahydrodipicolinate + H2O + H(+)</text>
        <dbReference type="Rhea" id="RHEA:34171"/>
        <dbReference type="ChEBI" id="CHEBI:15361"/>
        <dbReference type="ChEBI" id="CHEBI:15377"/>
        <dbReference type="ChEBI" id="CHEBI:15378"/>
        <dbReference type="ChEBI" id="CHEBI:67139"/>
        <dbReference type="ChEBI" id="CHEBI:537519"/>
        <dbReference type="EC" id="4.3.3.7"/>
    </reaction>
</comment>
<dbReference type="PROSITE" id="PS00665">
    <property type="entry name" value="DHDPS_1"/>
    <property type="match status" value="1"/>
</dbReference>
<dbReference type="SMART" id="SM01130">
    <property type="entry name" value="DHDPS"/>
    <property type="match status" value="1"/>
</dbReference>
<dbReference type="NCBIfam" id="TIGR00674">
    <property type="entry name" value="dapA"/>
    <property type="match status" value="1"/>
</dbReference>
<evidence type="ECO:0000256" key="2">
    <source>
        <dbReference type="ARBA" id="ARBA00005120"/>
    </source>
</evidence>
<evidence type="ECO:0000313" key="11">
    <source>
        <dbReference type="EMBL" id="VAX24067.1"/>
    </source>
</evidence>
<evidence type="ECO:0000256" key="6">
    <source>
        <dbReference type="ARBA" id="ARBA00022915"/>
    </source>
</evidence>
<dbReference type="HAMAP" id="MF_00418">
    <property type="entry name" value="DapA"/>
    <property type="match status" value="1"/>
</dbReference>
<evidence type="ECO:0000256" key="9">
    <source>
        <dbReference type="ARBA" id="ARBA00023270"/>
    </source>
</evidence>
<dbReference type="GO" id="GO:0008840">
    <property type="term" value="F:4-hydroxy-tetrahydrodipicolinate synthase activity"/>
    <property type="evidence" value="ECO:0007669"/>
    <property type="project" value="UniProtKB-EC"/>
</dbReference>
<dbReference type="Pfam" id="PF00701">
    <property type="entry name" value="DHDPS"/>
    <property type="match status" value="1"/>
</dbReference>
<dbReference type="CDD" id="cd00950">
    <property type="entry name" value="DHDPS"/>
    <property type="match status" value="1"/>
</dbReference>
<evidence type="ECO:0000256" key="8">
    <source>
        <dbReference type="ARBA" id="ARBA00023239"/>
    </source>
</evidence>
<dbReference type="PIRSF" id="PIRSF001365">
    <property type="entry name" value="DHDPS"/>
    <property type="match status" value="1"/>
</dbReference>
<protein>
    <recommendedName>
        <fullName evidence="3">4-hydroxy-tetrahydrodipicolinate synthase</fullName>
        <ecNumber evidence="3">4.3.3.7</ecNumber>
    </recommendedName>
</protein>
<evidence type="ECO:0000256" key="10">
    <source>
        <dbReference type="ARBA" id="ARBA00047836"/>
    </source>
</evidence>
<sequence>MTEFKGSFVAIVTPFLKGEIDEDKFADLINWQIESGTNGIVACGTTGESPTLSHKEHETVIRFCVEVADGRVPVIAGTGSNSTDEAISLTKHAMNDGASAALLVNPYYNKPSQEGIYLHYKAVADNVDIPLIVYNIPGRTSSEVTVDTLIRLADHPSIVGVKDAVGDLNKTTELISRLGPEFIVLSGDDALTFPMMALGGHGVISTTANIIPERMASLAKAALEGDFETARKLHFDNIGLMNAMFYETNPVPVKTALAMMGRVTEEFRLPLTAMSQTNREKLQAAMQKSGALTHEAING</sequence>
<dbReference type="SUPFAM" id="SSF51569">
    <property type="entry name" value="Aldolase"/>
    <property type="match status" value="1"/>
</dbReference>
<keyword evidence="6" id="KW-0220">Diaminopimelate biosynthesis</keyword>
<evidence type="ECO:0000256" key="4">
    <source>
        <dbReference type="ARBA" id="ARBA00022490"/>
    </source>
</evidence>
<dbReference type="UniPathway" id="UPA00034">
    <property type="reaction ID" value="UER00017"/>
</dbReference>
<dbReference type="Gene3D" id="3.20.20.70">
    <property type="entry name" value="Aldolase class I"/>
    <property type="match status" value="1"/>
</dbReference>
<dbReference type="GO" id="GO:0009089">
    <property type="term" value="P:lysine biosynthetic process via diaminopimelate"/>
    <property type="evidence" value="ECO:0007669"/>
    <property type="project" value="UniProtKB-UniPathway"/>
</dbReference>
<organism evidence="11">
    <name type="scientific">hydrothermal vent metagenome</name>
    <dbReference type="NCBI Taxonomy" id="652676"/>
    <lineage>
        <taxon>unclassified sequences</taxon>
        <taxon>metagenomes</taxon>
        <taxon>ecological metagenomes</taxon>
    </lineage>
</organism>